<accession>A0A135SW44</accession>
<dbReference type="AlphaFoldDB" id="A0A135SW44"/>
<organism evidence="1 2">
    <name type="scientific">Colletotrichum salicis</name>
    <dbReference type="NCBI Taxonomy" id="1209931"/>
    <lineage>
        <taxon>Eukaryota</taxon>
        <taxon>Fungi</taxon>
        <taxon>Dikarya</taxon>
        <taxon>Ascomycota</taxon>
        <taxon>Pezizomycotina</taxon>
        <taxon>Sordariomycetes</taxon>
        <taxon>Hypocreomycetidae</taxon>
        <taxon>Glomerellales</taxon>
        <taxon>Glomerellaceae</taxon>
        <taxon>Colletotrichum</taxon>
        <taxon>Colletotrichum acutatum species complex</taxon>
    </lineage>
</organism>
<name>A0A135SW44_9PEZI</name>
<reference evidence="1 2" key="1">
    <citation type="submission" date="2014-02" db="EMBL/GenBank/DDBJ databases">
        <title>The genome sequence of Colletotrichum salicis CBS 607.94.</title>
        <authorList>
            <person name="Baroncelli R."/>
            <person name="Thon M.R."/>
        </authorList>
    </citation>
    <scope>NUCLEOTIDE SEQUENCE [LARGE SCALE GENOMIC DNA]</scope>
    <source>
        <strain evidence="1 2">CBS 607.94</strain>
    </source>
</reference>
<protein>
    <submittedName>
        <fullName evidence="1">Uncharacterized protein</fullName>
    </submittedName>
</protein>
<gene>
    <name evidence="1" type="ORF">CSAL01_07509</name>
</gene>
<keyword evidence="2" id="KW-1185">Reference proteome</keyword>
<comment type="caution">
    <text evidence="1">The sequence shown here is derived from an EMBL/GenBank/DDBJ whole genome shotgun (WGS) entry which is preliminary data.</text>
</comment>
<evidence type="ECO:0000313" key="2">
    <source>
        <dbReference type="Proteomes" id="UP000070121"/>
    </source>
</evidence>
<dbReference type="EMBL" id="JFFI01002201">
    <property type="protein sequence ID" value="KXH40132.1"/>
    <property type="molecule type" value="Genomic_DNA"/>
</dbReference>
<proteinExistence type="predicted"/>
<sequence>MFPCQLRPALPGCVGPASIPTETFLAIIEAFLTDARNSARTIEWRLESATNTTSNFRLALTGDMGYPEPLSIQRFRQISLPLQINKKCRELTSLVFIPVPSKPFYFTRTGPDIFVLPDVDLFRLPTIGKGDKELLNSLFLSTFAVHTFMQHIRRFHILVFNRTNLGTIESLPQLEEVIFNGKNLIDTTEMSDTQCVLDVIPMKPNDFPEWSNDQSPPKKTSFGSFWYLFSYRSIRVYGTVLDSRLSTFEVYNTSDDPTEESPSIKFLEPECTCSKCLIATQDDNRRETGPVGPSSLPSGLSLAIIDILITEAVQSARPIFWDTVDLTRSPVRLSVKQANKKKMAHEVLKRYASFRLPSQINSKTLKMVGQQLCRANMETHYIGYDDGYAYMYGWALPSIDTFPIDVECFRTTGEGIRLFLSDWKSNSTSRLGSAGVKYE</sequence>
<dbReference type="Proteomes" id="UP000070121">
    <property type="component" value="Unassembled WGS sequence"/>
</dbReference>
<dbReference type="OrthoDB" id="10307143at2759"/>
<evidence type="ECO:0000313" key="1">
    <source>
        <dbReference type="EMBL" id="KXH40132.1"/>
    </source>
</evidence>